<dbReference type="RefSeq" id="WP_046220705.1">
    <property type="nucleotide sequence ID" value="NZ_JWYV01000008.1"/>
</dbReference>
<dbReference type="Pfam" id="PF01497">
    <property type="entry name" value="Peripla_BP_2"/>
    <property type="match status" value="1"/>
</dbReference>
<reference evidence="3 4" key="1">
    <citation type="submission" date="2014-12" db="EMBL/GenBank/DDBJ databases">
        <title>Mercury Reductase activity and rhizosphere competence traits in the genome of root associated Photobacterium halotolerans MELD1.</title>
        <authorList>
            <person name="Mathew D.C."/>
            <person name="Huang C.-C."/>
        </authorList>
    </citation>
    <scope>NUCLEOTIDE SEQUENCE [LARGE SCALE GENOMIC DNA]</scope>
    <source>
        <strain evidence="3 4">MELD1</strain>
    </source>
</reference>
<dbReference type="InterPro" id="IPR050902">
    <property type="entry name" value="ABC_Transporter_SBP"/>
</dbReference>
<feature type="domain" description="Fe/B12 periplasmic-binding" evidence="2">
    <location>
        <begin position="22"/>
        <end position="278"/>
    </location>
</feature>
<dbReference type="Gene3D" id="3.40.50.1980">
    <property type="entry name" value="Nitrogenase molybdenum iron protein domain"/>
    <property type="match status" value="2"/>
</dbReference>
<dbReference type="PROSITE" id="PS50983">
    <property type="entry name" value="FE_B12_PBP"/>
    <property type="match status" value="1"/>
</dbReference>
<evidence type="ECO:0000256" key="1">
    <source>
        <dbReference type="SAM" id="SignalP"/>
    </source>
</evidence>
<keyword evidence="1" id="KW-0732">Signal</keyword>
<dbReference type="PANTHER" id="PTHR30535:SF4">
    <property type="entry name" value="HEMIN-BINDING PERIPLASMIC PROTEIN HMUT"/>
    <property type="match status" value="1"/>
</dbReference>
<evidence type="ECO:0000259" key="2">
    <source>
        <dbReference type="PROSITE" id="PS50983"/>
    </source>
</evidence>
<dbReference type="PATRIC" id="fig|265726.11.peg.4376"/>
<dbReference type="Proteomes" id="UP000033633">
    <property type="component" value="Unassembled WGS sequence"/>
</dbReference>
<organism evidence="3 4">
    <name type="scientific">Photobacterium halotolerans</name>
    <dbReference type="NCBI Taxonomy" id="265726"/>
    <lineage>
        <taxon>Bacteria</taxon>
        <taxon>Pseudomonadati</taxon>
        <taxon>Pseudomonadota</taxon>
        <taxon>Gammaproteobacteria</taxon>
        <taxon>Vibrionales</taxon>
        <taxon>Vibrionaceae</taxon>
        <taxon>Photobacterium</taxon>
    </lineage>
</organism>
<keyword evidence="3" id="KW-0675">Receptor</keyword>
<evidence type="ECO:0000313" key="3">
    <source>
        <dbReference type="EMBL" id="KKC99769.1"/>
    </source>
</evidence>
<accession>A0A0F5VE56</accession>
<dbReference type="SUPFAM" id="SSF53807">
    <property type="entry name" value="Helical backbone' metal receptor"/>
    <property type="match status" value="1"/>
</dbReference>
<gene>
    <name evidence="3" type="ORF">KY46_11115</name>
</gene>
<feature type="chain" id="PRO_5002496639" evidence="1">
    <location>
        <begin position="20"/>
        <end position="278"/>
    </location>
</feature>
<keyword evidence="4" id="KW-1185">Reference proteome</keyword>
<dbReference type="EMBL" id="JWYV01000008">
    <property type="protein sequence ID" value="KKC99769.1"/>
    <property type="molecule type" value="Genomic_DNA"/>
</dbReference>
<comment type="caution">
    <text evidence="3">The sequence shown here is derived from an EMBL/GenBank/DDBJ whole genome shotgun (WGS) entry which is preliminary data.</text>
</comment>
<proteinExistence type="predicted"/>
<name>A0A0F5VE56_9GAMM</name>
<dbReference type="AlphaFoldDB" id="A0A0F5VE56"/>
<feature type="signal peptide" evidence="1">
    <location>
        <begin position="1"/>
        <end position="19"/>
    </location>
</feature>
<sequence>MRRAVLSVALFFAATSAWAHERIISAGSGITELIFALGAENQLVGVDITSKAYISHEIPTLGYHRQLSAENIIALTPDRIVGSKEMGPETTLSLLRQAGIEVNILNSGEQIDDLLQRVEQVGQLTGKSEEAAQLNRKIQKQVKHIESRLAAQKARKRILFLVIHSGRAPMVGGSQTAADTVIKLAGGENPAAAVVESYKPLSMEAMVEMQPEVILLSQHTSESIGGLAGLLEKLPLLAATPAGQHKALYTLDGKALIGGLNLKSLEEAERLNKVLYDQ</sequence>
<dbReference type="PANTHER" id="PTHR30535">
    <property type="entry name" value="VITAMIN B12-BINDING PROTEIN"/>
    <property type="match status" value="1"/>
</dbReference>
<dbReference type="InterPro" id="IPR002491">
    <property type="entry name" value="ABC_transptr_periplasmic_BD"/>
</dbReference>
<protein>
    <submittedName>
        <fullName evidence="3">Hemin receptor</fullName>
    </submittedName>
</protein>
<dbReference type="OrthoDB" id="9797736at2"/>
<dbReference type="STRING" id="265726.KY46_11115"/>
<evidence type="ECO:0000313" key="4">
    <source>
        <dbReference type="Proteomes" id="UP000033633"/>
    </source>
</evidence>